<dbReference type="PRINTS" id="PR00455">
    <property type="entry name" value="HTHTETR"/>
</dbReference>
<dbReference type="InterPro" id="IPR036271">
    <property type="entry name" value="Tet_transcr_reg_TetR-rel_C_sf"/>
</dbReference>
<dbReference type="RefSeq" id="WP_115932077.1">
    <property type="nucleotide sequence ID" value="NZ_QREH01000001.1"/>
</dbReference>
<keyword evidence="2 4" id="KW-0238">DNA-binding</keyword>
<comment type="caution">
    <text evidence="6">The sequence shown here is derived from an EMBL/GenBank/DDBJ whole genome shotgun (WGS) entry which is preliminary data.</text>
</comment>
<dbReference type="InterPro" id="IPR001647">
    <property type="entry name" value="HTH_TetR"/>
</dbReference>
<dbReference type="EMBL" id="QREH01000001">
    <property type="protein sequence ID" value="REE04083.1"/>
    <property type="molecule type" value="Genomic_DNA"/>
</dbReference>
<dbReference type="GO" id="GO:0000976">
    <property type="term" value="F:transcription cis-regulatory region binding"/>
    <property type="evidence" value="ECO:0007669"/>
    <property type="project" value="TreeGrafter"/>
</dbReference>
<dbReference type="SUPFAM" id="SSF48498">
    <property type="entry name" value="Tetracyclin repressor-like, C-terminal domain"/>
    <property type="match status" value="1"/>
</dbReference>
<keyword evidence="3" id="KW-0804">Transcription</keyword>
<organism evidence="6 7">
    <name type="scientific">Citricoccus muralis</name>
    <dbReference type="NCBI Taxonomy" id="169134"/>
    <lineage>
        <taxon>Bacteria</taxon>
        <taxon>Bacillati</taxon>
        <taxon>Actinomycetota</taxon>
        <taxon>Actinomycetes</taxon>
        <taxon>Micrococcales</taxon>
        <taxon>Micrococcaceae</taxon>
        <taxon>Citricoccus</taxon>
    </lineage>
</organism>
<dbReference type="Pfam" id="PF00440">
    <property type="entry name" value="TetR_N"/>
    <property type="match status" value="1"/>
</dbReference>
<protein>
    <submittedName>
        <fullName evidence="6">TetR family transcriptional regulator</fullName>
    </submittedName>
</protein>
<proteinExistence type="predicted"/>
<dbReference type="Gene3D" id="1.10.357.10">
    <property type="entry name" value="Tetracycline Repressor, domain 2"/>
    <property type="match status" value="1"/>
</dbReference>
<accession>A0A3D9LG38</accession>
<evidence type="ECO:0000313" key="6">
    <source>
        <dbReference type="EMBL" id="REE04083.1"/>
    </source>
</evidence>
<dbReference type="InterPro" id="IPR011075">
    <property type="entry name" value="TetR_C"/>
</dbReference>
<dbReference type="PANTHER" id="PTHR30055">
    <property type="entry name" value="HTH-TYPE TRANSCRIPTIONAL REGULATOR RUTR"/>
    <property type="match status" value="1"/>
</dbReference>
<evidence type="ECO:0000259" key="5">
    <source>
        <dbReference type="PROSITE" id="PS50977"/>
    </source>
</evidence>
<dbReference type="OrthoDB" id="9796019at2"/>
<name>A0A3D9LG38_9MICC</name>
<dbReference type="InterPro" id="IPR009057">
    <property type="entry name" value="Homeodomain-like_sf"/>
</dbReference>
<dbReference type="PROSITE" id="PS50977">
    <property type="entry name" value="HTH_TETR_2"/>
    <property type="match status" value="1"/>
</dbReference>
<feature type="domain" description="HTH tetR-type" evidence="5">
    <location>
        <begin position="18"/>
        <end position="78"/>
    </location>
</feature>
<dbReference type="AlphaFoldDB" id="A0A3D9LG38"/>
<feature type="DNA-binding region" description="H-T-H motif" evidence="4">
    <location>
        <begin position="41"/>
        <end position="60"/>
    </location>
</feature>
<dbReference type="GO" id="GO:0003700">
    <property type="term" value="F:DNA-binding transcription factor activity"/>
    <property type="evidence" value="ECO:0007669"/>
    <property type="project" value="TreeGrafter"/>
</dbReference>
<gene>
    <name evidence="6" type="ORF">C8E99_1908</name>
</gene>
<evidence type="ECO:0000256" key="3">
    <source>
        <dbReference type="ARBA" id="ARBA00023163"/>
    </source>
</evidence>
<evidence type="ECO:0000256" key="2">
    <source>
        <dbReference type="ARBA" id="ARBA00023125"/>
    </source>
</evidence>
<sequence>MSVGAEKPVEHRGRPRSEKSRVAVLKAAADLMVGCGFHELTIEGIAAAAGVGKQTIYRWWGSKAGVVVEALAEGFLEMPLGVPEDTGDLRGDLGAWLAALKSEIEAPEVSRLIQTIMSALTSAGETSAAMHSALVQPIMAGLDARFQEHGRNHPGGLAAPPQFLAETVGASLLLRLMFSRPLTTEWIDQLLDLVVPSGRPDSP</sequence>
<dbReference type="Proteomes" id="UP000256727">
    <property type="component" value="Unassembled WGS sequence"/>
</dbReference>
<dbReference type="SUPFAM" id="SSF46689">
    <property type="entry name" value="Homeodomain-like"/>
    <property type="match status" value="1"/>
</dbReference>
<keyword evidence="1" id="KW-0805">Transcription regulation</keyword>
<dbReference type="Pfam" id="PF16859">
    <property type="entry name" value="TetR_C_11"/>
    <property type="match status" value="1"/>
</dbReference>
<evidence type="ECO:0000256" key="4">
    <source>
        <dbReference type="PROSITE-ProRule" id="PRU00335"/>
    </source>
</evidence>
<evidence type="ECO:0000313" key="7">
    <source>
        <dbReference type="Proteomes" id="UP000256727"/>
    </source>
</evidence>
<dbReference type="PANTHER" id="PTHR30055:SF148">
    <property type="entry name" value="TETR-FAMILY TRANSCRIPTIONAL REGULATOR"/>
    <property type="match status" value="1"/>
</dbReference>
<keyword evidence="7" id="KW-1185">Reference proteome</keyword>
<dbReference type="InterPro" id="IPR050109">
    <property type="entry name" value="HTH-type_TetR-like_transc_reg"/>
</dbReference>
<reference evidence="6 7" key="1">
    <citation type="submission" date="2018-07" db="EMBL/GenBank/DDBJ databases">
        <title>Sequencing the genomes of 1000 actinobacteria strains.</title>
        <authorList>
            <person name="Klenk H.-P."/>
        </authorList>
    </citation>
    <scope>NUCLEOTIDE SEQUENCE [LARGE SCALE GENOMIC DNA]</scope>
    <source>
        <strain evidence="6 7">DSM 14442</strain>
    </source>
</reference>
<evidence type="ECO:0000256" key="1">
    <source>
        <dbReference type="ARBA" id="ARBA00023015"/>
    </source>
</evidence>